<dbReference type="Proteomes" id="UP000299211">
    <property type="component" value="Unassembled WGS sequence"/>
</dbReference>
<protein>
    <submittedName>
        <fullName evidence="3">Uncharacterized protein</fullName>
    </submittedName>
</protein>
<reference evidence="3 4" key="1">
    <citation type="submission" date="2019-04" db="EMBL/GenBank/DDBJ databases">
        <title>Draft genome sequences of Streptomyces avermitilis ATCC 31267.</title>
        <authorList>
            <person name="Komaki H."/>
            <person name="Tamura T."/>
            <person name="Hosoyama A."/>
        </authorList>
    </citation>
    <scope>NUCLEOTIDE SEQUENCE [LARGE SCALE GENOMIC DNA]</scope>
    <source>
        <strain evidence="3 4">ATCC 31267</strain>
    </source>
</reference>
<gene>
    <name evidence="2" type="ORF">SAV14893_089720</name>
    <name evidence="3" type="ORF">SAV31267_093210</name>
</gene>
<organism evidence="3 4">
    <name type="scientific">Streptomyces avermitilis</name>
    <dbReference type="NCBI Taxonomy" id="33903"/>
    <lineage>
        <taxon>Bacteria</taxon>
        <taxon>Bacillati</taxon>
        <taxon>Actinomycetota</taxon>
        <taxon>Actinomycetes</taxon>
        <taxon>Kitasatosporales</taxon>
        <taxon>Streptomycetaceae</taxon>
        <taxon>Streptomyces</taxon>
    </lineage>
</organism>
<dbReference type="EMBL" id="BJHX01000002">
    <property type="protein sequence ID" value="GDY69579.1"/>
    <property type="molecule type" value="Genomic_DNA"/>
</dbReference>
<evidence type="ECO:0000313" key="5">
    <source>
        <dbReference type="Proteomes" id="UP000302139"/>
    </source>
</evidence>
<accession>A0A4D4N7N0</accession>
<proteinExistence type="predicted"/>
<feature type="region of interest" description="Disordered" evidence="1">
    <location>
        <begin position="1"/>
        <end position="25"/>
    </location>
</feature>
<dbReference type="AlphaFoldDB" id="A0A4D4N7N0"/>
<name>A0A4D4N7N0_STRAX</name>
<dbReference type="EMBL" id="BJHY01000002">
    <property type="protein sequence ID" value="GDY79836.1"/>
    <property type="molecule type" value="Genomic_DNA"/>
</dbReference>
<evidence type="ECO:0000313" key="2">
    <source>
        <dbReference type="EMBL" id="GDY69579.1"/>
    </source>
</evidence>
<evidence type="ECO:0000313" key="4">
    <source>
        <dbReference type="Proteomes" id="UP000299211"/>
    </source>
</evidence>
<dbReference type="Proteomes" id="UP000302139">
    <property type="component" value="Unassembled WGS sequence"/>
</dbReference>
<reference evidence="2 5" key="2">
    <citation type="submission" date="2019-04" db="EMBL/GenBank/DDBJ databases">
        <title>Draft genome sequences of Streptomyces avermitilis NBRC 14893.</title>
        <authorList>
            <person name="Komaki H."/>
            <person name="Tamura T."/>
            <person name="Hosoyama A."/>
        </authorList>
    </citation>
    <scope>NUCLEOTIDE SEQUENCE [LARGE SCALE GENOMIC DNA]</scope>
    <source>
        <strain evidence="2 5">NBRC 14893</strain>
    </source>
</reference>
<evidence type="ECO:0000313" key="3">
    <source>
        <dbReference type="EMBL" id="GDY79836.1"/>
    </source>
</evidence>
<comment type="caution">
    <text evidence="3">The sequence shown here is derived from an EMBL/GenBank/DDBJ whole genome shotgun (WGS) entry which is preliminary data.</text>
</comment>
<sequence>MAHEHLDPVDMAFDDTGDPGLGEARDDGLEVAFEALGEPLEAGQIGGDIDALLRRRDQLAVQQVLAD</sequence>
<evidence type="ECO:0000256" key="1">
    <source>
        <dbReference type="SAM" id="MobiDB-lite"/>
    </source>
</evidence>